<feature type="domain" description="Transposase Tc1-like" evidence="1">
    <location>
        <begin position="18"/>
        <end position="67"/>
    </location>
</feature>
<dbReference type="EMBL" id="GL535441">
    <property type="protein sequence ID" value="EFQ89970.1"/>
    <property type="molecule type" value="Genomic_DNA"/>
</dbReference>
<dbReference type="GO" id="GO:0015074">
    <property type="term" value="P:DNA integration"/>
    <property type="evidence" value="ECO:0007669"/>
    <property type="project" value="InterPro"/>
</dbReference>
<reference evidence="2 3" key="1">
    <citation type="journal article" date="2010" name="Genome Biol.">
        <title>A first genome assembly of the barley fungal pathogen Pyrenophora teres f. teres.</title>
        <authorList>
            <person name="Ellwood S.R."/>
            <person name="Liu Z."/>
            <person name="Syme R.A."/>
            <person name="Lai Z."/>
            <person name="Hane J.K."/>
            <person name="Keiper F."/>
            <person name="Moffat C.S."/>
            <person name="Oliver R.P."/>
            <person name="Friesen T.L."/>
        </authorList>
    </citation>
    <scope>NUCLEOTIDE SEQUENCE [LARGE SCALE GENOMIC DNA]</scope>
    <source>
        <strain evidence="2 3">0-1</strain>
    </source>
</reference>
<dbReference type="HOGENOM" id="CLU_1897291_0_0_1"/>
<evidence type="ECO:0000313" key="3">
    <source>
        <dbReference type="Proteomes" id="UP000001067"/>
    </source>
</evidence>
<proteinExistence type="predicted"/>
<dbReference type="GO" id="GO:0003677">
    <property type="term" value="F:DNA binding"/>
    <property type="evidence" value="ECO:0007669"/>
    <property type="project" value="InterPro"/>
</dbReference>
<dbReference type="Proteomes" id="UP000001067">
    <property type="component" value="Unassembled WGS sequence"/>
</dbReference>
<keyword evidence="3" id="KW-1185">Reference proteome</keyword>
<evidence type="ECO:0000259" key="1">
    <source>
        <dbReference type="Pfam" id="PF01498"/>
    </source>
</evidence>
<dbReference type="GO" id="GO:0006313">
    <property type="term" value="P:DNA transposition"/>
    <property type="evidence" value="ECO:0007669"/>
    <property type="project" value="InterPro"/>
</dbReference>
<protein>
    <recommendedName>
        <fullName evidence="1">Transposase Tc1-like domain-containing protein</fullName>
    </recommendedName>
</protein>
<evidence type="ECO:0000313" key="2">
    <source>
        <dbReference type="EMBL" id="EFQ89970.1"/>
    </source>
</evidence>
<dbReference type="KEGG" id="pte:PTT_13568"/>
<dbReference type="Pfam" id="PF01498">
    <property type="entry name" value="HTH_Tnp_Tc3_2"/>
    <property type="match status" value="1"/>
</dbReference>
<organism evidence="3">
    <name type="scientific">Pyrenophora teres f. teres (strain 0-1)</name>
    <name type="common">Barley net blotch fungus</name>
    <name type="synonym">Drechslera teres f. teres</name>
    <dbReference type="NCBI Taxonomy" id="861557"/>
    <lineage>
        <taxon>Eukaryota</taxon>
        <taxon>Fungi</taxon>
        <taxon>Dikarya</taxon>
        <taxon>Ascomycota</taxon>
        <taxon>Pezizomycotina</taxon>
        <taxon>Dothideomycetes</taxon>
        <taxon>Pleosporomycetidae</taxon>
        <taxon>Pleosporales</taxon>
        <taxon>Pleosporineae</taxon>
        <taxon>Pleosporaceae</taxon>
        <taxon>Pyrenophora</taxon>
    </lineage>
</organism>
<sequence length="134" mass="14990">MAERPKGELYREAGLADAQNNHATVSYRTTQRSLAKDDYRKYQAKRRPLLSAIVAKKRWIFARSWRHHCWDGDTVIKFSDECSIARIWPQRSMGMAPAVAKMGKGHDGSNIHCPATCADGVGRDLDGSGGRSWA</sequence>
<dbReference type="InterPro" id="IPR002492">
    <property type="entry name" value="Transposase_Tc1-like"/>
</dbReference>
<name>E3RWC9_PYRTT</name>
<gene>
    <name evidence="2" type="ORF">PTT_13568</name>
</gene>
<accession>E3RWC9</accession>
<dbReference type="AlphaFoldDB" id="E3RWC9"/>